<feature type="transmembrane region" description="Helical" evidence="1">
    <location>
        <begin position="174"/>
        <end position="191"/>
    </location>
</feature>
<protein>
    <submittedName>
        <fullName evidence="2">Membrane protein</fullName>
    </submittedName>
</protein>
<gene>
    <name evidence="2" type="ORF">VM95_22300</name>
</gene>
<dbReference type="InterPro" id="IPR046862">
    <property type="entry name" value="Rhomboid_2"/>
</dbReference>
<dbReference type="AlphaFoldDB" id="A0A0F2TEW0"/>
<organism evidence="2 3">
    <name type="scientific">Streptomyces rubellomurinus (strain ATCC 31215)</name>
    <dbReference type="NCBI Taxonomy" id="359131"/>
    <lineage>
        <taxon>Bacteria</taxon>
        <taxon>Bacillati</taxon>
        <taxon>Actinomycetota</taxon>
        <taxon>Actinomycetes</taxon>
        <taxon>Kitasatosporales</taxon>
        <taxon>Streptomycetaceae</taxon>
        <taxon>Streptomyces</taxon>
    </lineage>
</organism>
<evidence type="ECO:0000313" key="3">
    <source>
        <dbReference type="Proteomes" id="UP000033699"/>
    </source>
</evidence>
<sequence>MAGSTSEPTGARRRPWWARAGRAAWDYARRAPGSYTWLAILLITTQVIRHVDPVTADRILERRSTNLHHLQVSPVRVLLTSALWIAGGGWLVYFVLYNLFHVPAERWLGTLRWISVAVIAHVGATYLSEGLLGWAIHRGLAPPKAVYTLDYGVSYALAGVVAVLTYLITRPWRYLYLAGVLAVYGLGVVQSRDYTSVGHFSAVLIGLACYPITRGRPGAFDPVAAARAAWQRVRVRARSRAGSRTW</sequence>
<comment type="caution">
    <text evidence="2">The sequence shown here is derived from an EMBL/GenBank/DDBJ whole genome shotgun (WGS) entry which is preliminary data.</text>
</comment>
<keyword evidence="1" id="KW-1133">Transmembrane helix</keyword>
<feature type="transmembrane region" description="Helical" evidence="1">
    <location>
        <begin position="148"/>
        <end position="168"/>
    </location>
</feature>
<keyword evidence="1" id="KW-0812">Transmembrane</keyword>
<dbReference type="EMBL" id="JZKH01000047">
    <property type="protein sequence ID" value="KJS60267.1"/>
    <property type="molecule type" value="Genomic_DNA"/>
</dbReference>
<dbReference type="PATRIC" id="fig|359131.3.peg.5331"/>
<accession>A0A0F2TEW0</accession>
<dbReference type="RefSeq" id="WP_045699671.1">
    <property type="nucleotide sequence ID" value="NZ_JZKH01000047.1"/>
</dbReference>
<feature type="transmembrane region" description="Helical" evidence="1">
    <location>
        <begin position="77"/>
        <end position="100"/>
    </location>
</feature>
<feature type="transmembrane region" description="Helical" evidence="1">
    <location>
        <begin position="112"/>
        <end position="136"/>
    </location>
</feature>
<evidence type="ECO:0000313" key="2">
    <source>
        <dbReference type="EMBL" id="KJS60267.1"/>
    </source>
</evidence>
<keyword evidence="1" id="KW-0472">Membrane</keyword>
<evidence type="ECO:0000256" key="1">
    <source>
        <dbReference type="SAM" id="Phobius"/>
    </source>
</evidence>
<dbReference type="Proteomes" id="UP000033699">
    <property type="component" value="Unassembled WGS sequence"/>
</dbReference>
<dbReference type="Pfam" id="PF20401">
    <property type="entry name" value="Rhomboid_2"/>
    <property type="match status" value="1"/>
</dbReference>
<proteinExistence type="predicted"/>
<keyword evidence="3" id="KW-1185">Reference proteome</keyword>
<reference evidence="2 3" key="1">
    <citation type="submission" date="2015-02" db="EMBL/GenBank/DDBJ databases">
        <authorList>
            <person name="Ju K.-S."/>
            <person name="Doroghazi J.R."/>
            <person name="Metcalf W."/>
        </authorList>
    </citation>
    <scope>NUCLEOTIDE SEQUENCE [LARGE SCALE GENOMIC DNA]</scope>
    <source>
        <strain evidence="2 3">ATCC 31215</strain>
    </source>
</reference>
<name>A0A0F2TEW0_STRR3</name>